<feature type="chain" id="PRO_5037295475" evidence="2">
    <location>
        <begin position="25"/>
        <end position="269"/>
    </location>
</feature>
<evidence type="ECO:0000256" key="2">
    <source>
        <dbReference type="SAM" id="SignalP"/>
    </source>
</evidence>
<proteinExistence type="predicted"/>
<evidence type="ECO:0000313" key="4">
    <source>
        <dbReference type="WBParaSite" id="jg10259"/>
    </source>
</evidence>
<feature type="compositionally biased region" description="Low complexity" evidence="1">
    <location>
        <begin position="33"/>
        <end position="49"/>
    </location>
</feature>
<accession>A0A915CLK3</accession>
<protein>
    <submittedName>
        <fullName evidence="4">Uncharacterized protein</fullName>
    </submittedName>
</protein>
<feature type="region of interest" description="Disordered" evidence="1">
    <location>
        <begin position="29"/>
        <end position="60"/>
    </location>
</feature>
<keyword evidence="2" id="KW-0732">Signal</keyword>
<evidence type="ECO:0000256" key="1">
    <source>
        <dbReference type="SAM" id="MobiDB-lite"/>
    </source>
</evidence>
<organism evidence="3 4">
    <name type="scientific">Ditylenchus dipsaci</name>
    <dbReference type="NCBI Taxonomy" id="166011"/>
    <lineage>
        <taxon>Eukaryota</taxon>
        <taxon>Metazoa</taxon>
        <taxon>Ecdysozoa</taxon>
        <taxon>Nematoda</taxon>
        <taxon>Chromadorea</taxon>
        <taxon>Rhabditida</taxon>
        <taxon>Tylenchina</taxon>
        <taxon>Tylenchomorpha</taxon>
        <taxon>Sphaerularioidea</taxon>
        <taxon>Anguinidae</taxon>
        <taxon>Anguininae</taxon>
        <taxon>Ditylenchus</taxon>
    </lineage>
</organism>
<keyword evidence="3" id="KW-1185">Reference proteome</keyword>
<reference evidence="4" key="1">
    <citation type="submission" date="2022-11" db="UniProtKB">
        <authorList>
            <consortium name="WormBaseParasite"/>
        </authorList>
    </citation>
    <scope>IDENTIFICATION</scope>
</reference>
<feature type="compositionally biased region" description="Low complexity" evidence="1">
    <location>
        <begin position="107"/>
        <end position="136"/>
    </location>
</feature>
<feature type="region of interest" description="Disordered" evidence="1">
    <location>
        <begin position="105"/>
        <end position="136"/>
    </location>
</feature>
<feature type="signal peptide" evidence="2">
    <location>
        <begin position="1"/>
        <end position="24"/>
    </location>
</feature>
<sequence>MSSYLGISSALTLILAIFVSRIHASPPYDHRFGGSSPGQVSGPQAPGQQTAYGPSAQQQAQYGPILQQQNTQYGVSGPGVQQVQPQYGQFAPDGQQPLQVQPQYRLSSQPGYGQQQQVAQNSQYSGAISEGQQQQQQFVPIPQQYDVASQVEAQPQLQPQPQVLSNSVSAQSVQQPTAAVAAAQQPAPVGGIPVAPLPTNGWFGAAQMAPPPVPTRPPPLSEPYYTFAEGTSPGICAYGFPPPTYSTPSKKCVPYHPACGLFFTCILDV</sequence>
<dbReference type="Proteomes" id="UP000887574">
    <property type="component" value="Unplaced"/>
</dbReference>
<name>A0A915CLK3_9BILA</name>
<dbReference type="AlphaFoldDB" id="A0A915CLK3"/>
<feature type="compositionally biased region" description="Polar residues" evidence="1">
    <location>
        <begin position="50"/>
        <end position="60"/>
    </location>
</feature>
<dbReference type="WBParaSite" id="jg10259">
    <property type="protein sequence ID" value="jg10259"/>
    <property type="gene ID" value="jg10259"/>
</dbReference>
<evidence type="ECO:0000313" key="3">
    <source>
        <dbReference type="Proteomes" id="UP000887574"/>
    </source>
</evidence>